<protein>
    <submittedName>
        <fullName evidence="2">Transcriptional regulator, MarR family</fullName>
    </submittedName>
</protein>
<dbReference type="Pfam" id="PF12802">
    <property type="entry name" value="MarR_2"/>
    <property type="match status" value="1"/>
</dbReference>
<sequence>MPRSRPADRPRESATPERLADALAQTGFATVGLLTRLAADHDLSLTQVRVLAILRDRRLRMSDLADHLGLERSTLSGLVDRAEARGLLRRVSCAEDRRAVEVELTPAGRELAARGGAAFAAGLAPLTTRLTVAEQAGLVDLLERMLAI</sequence>
<dbReference type="InterPro" id="IPR039422">
    <property type="entry name" value="MarR/SlyA-like"/>
</dbReference>
<feature type="domain" description="HTH marR-type" evidence="1">
    <location>
        <begin position="16"/>
        <end position="147"/>
    </location>
</feature>
<gene>
    <name evidence="2" type="ORF">BN12_90010</name>
</gene>
<evidence type="ECO:0000313" key="3">
    <source>
        <dbReference type="Proteomes" id="UP000035721"/>
    </source>
</evidence>
<dbReference type="Gene3D" id="1.10.10.10">
    <property type="entry name" value="Winged helix-like DNA-binding domain superfamily/Winged helix DNA-binding domain"/>
    <property type="match status" value="1"/>
</dbReference>
<dbReference type="AlphaFoldDB" id="A0A077M8J8"/>
<dbReference type="Proteomes" id="UP000035721">
    <property type="component" value="Unassembled WGS sequence"/>
</dbReference>
<dbReference type="InterPro" id="IPR000835">
    <property type="entry name" value="HTH_MarR-typ"/>
</dbReference>
<dbReference type="GO" id="GO:0003700">
    <property type="term" value="F:DNA-binding transcription factor activity"/>
    <property type="evidence" value="ECO:0007669"/>
    <property type="project" value="InterPro"/>
</dbReference>
<dbReference type="SMART" id="SM00347">
    <property type="entry name" value="HTH_MARR"/>
    <property type="match status" value="1"/>
</dbReference>
<dbReference type="OrthoDB" id="5195026at2"/>
<dbReference type="SUPFAM" id="SSF46785">
    <property type="entry name" value="Winged helix' DNA-binding domain"/>
    <property type="match status" value="1"/>
</dbReference>
<organism evidence="2 3">
    <name type="scientific">Nostocoides japonicum T1-X7</name>
    <dbReference type="NCBI Taxonomy" id="1194083"/>
    <lineage>
        <taxon>Bacteria</taxon>
        <taxon>Bacillati</taxon>
        <taxon>Actinomycetota</taxon>
        <taxon>Actinomycetes</taxon>
        <taxon>Micrococcales</taxon>
        <taxon>Intrasporangiaceae</taxon>
        <taxon>Nostocoides</taxon>
    </lineage>
</organism>
<evidence type="ECO:0000259" key="1">
    <source>
        <dbReference type="PROSITE" id="PS50995"/>
    </source>
</evidence>
<comment type="caution">
    <text evidence="2">The sequence shown here is derived from an EMBL/GenBank/DDBJ whole genome shotgun (WGS) entry which is preliminary data.</text>
</comment>
<keyword evidence="3" id="KW-1185">Reference proteome</keyword>
<dbReference type="PRINTS" id="PR00598">
    <property type="entry name" value="HTHMARR"/>
</dbReference>
<accession>A0A077M8J8</accession>
<dbReference type="PANTHER" id="PTHR33164:SF43">
    <property type="entry name" value="HTH-TYPE TRANSCRIPTIONAL REPRESSOR YETL"/>
    <property type="match status" value="1"/>
</dbReference>
<proteinExistence type="predicted"/>
<dbReference type="InterPro" id="IPR036388">
    <property type="entry name" value="WH-like_DNA-bd_sf"/>
</dbReference>
<dbReference type="STRING" id="1194083.BN12_90010"/>
<name>A0A077M8J8_9MICO</name>
<dbReference type="EMBL" id="CAJB01000425">
    <property type="protein sequence ID" value="CCH80355.1"/>
    <property type="molecule type" value="Genomic_DNA"/>
</dbReference>
<dbReference type="GO" id="GO:0006950">
    <property type="term" value="P:response to stress"/>
    <property type="evidence" value="ECO:0007669"/>
    <property type="project" value="TreeGrafter"/>
</dbReference>
<reference evidence="2 3" key="1">
    <citation type="journal article" date="2013" name="ISME J.">
        <title>A metabolic model for members of the genus Tetrasphaera involved in enhanced biological phosphorus removal.</title>
        <authorList>
            <person name="Kristiansen R."/>
            <person name="Nguyen H.T.T."/>
            <person name="Saunders A.M."/>
            <person name="Nielsen J.L."/>
            <person name="Wimmer R."/>
            <person name="Le V.Q."/>
            <person name="McIlroy S.J."/>
            <person name="Petrovski S."/>
            <person name="Seviour R.J."/>
            <person name="Calteau A."/>
            <person name="Nielsen K.L."/>
            <person name="Nielsen P.H."/>
        </authorList>
    </citation>
    <scope>NUCLEOTIDE SEQUENCE [LARGE SCALE GENOMIC DNA]</scope>
    <source>
        <strain evidence="2 3">T1-X7</strain>
    </source>
</reference>
<dbReference type="InterPro" id="IPR036390">
    <property type="entry name" value="WH_DNA-bd_sf"/>
</dbReference>
<dbReference type="RefSeq" id="WP_048549846.1">
    <property type="nucleotide sequence ID" value="NZ_HF570958.1"/>
</dbReference>
<dbReference type="PANTHER" id="PTHR33164">
    <property type="entry name" value="TRANSCRIPTIONAL REGULATOR, MARR FAMILY"/>
    <property type="match status" value="1"/>
</dbReference>
<dbReference type="PROSITE" id="PS50995">
    <property type="entry name" value="HTH_MARR_2"/>
    <property type="match status" value="1"/>
</dbReference>
<evidence type="ECO:0000313" key="2">
    <source>
        <dbReference type="EMBL" id="CCH80355.1"/>
    </source>
</evidence>